<dbReference type="Pfam" id="PF25967">
    <property type="entry name" value="RND-MFP_C"/>
    <property type="match status" value="1"/>
</dbReference>
<dbReference type="GO" id="GO:0016020">
    <property type="term" value="C:membrane"/>
    <property type="evidence" value="ECO:0007669"/>
    <property type="project" value="InterPro"/>
</dbReference>
<dbReference type="EMBL" id="LCMA01000010">
    <property type="protein sequence ID" value="KKU26313.1"/>
    <property type="molecule type" value="Genomic_DNA"/>
</dbReference>
<comment type="caution">
    <text evidence="6">The sequence shown here is derived from an EMBL/GenBank/DDBJ whole genome shotgun (WGS) entry which is preliminary data.</text>
</comment>
<proteinExistence type="inferred from homology"/>
<dbReference type="InterPro" id="IPR050465">
    <property type="entry name" value="UPF0194_transport"/>
</dbReference>
<reference evidence="6 7" key="1">
    <citation type="journal article" date="2015" name="Nature">
        <title>rRNA introns, odd ribosomes, and small enigmatic genomes across a large radiation of phyla.</title>
        <authorList>
            <person name="Brown C.T."/>
            <person name="Hug L.A."/>
            <person name="Thomas B.C."/>
            <person name="Sharon I."/>
            <person name="Castelle C.J."/>
            <person name="Singh A."/>
            <person name="Wilkins M.J."/>
            <person name="Williams K.H."/>
            <person name="Banfield J.F."/>
        </authorList>
    </citation>
    <scope>NUCLEOTIDE SEQUENCE [LARGE SCALE GENOMIC DNA]</scope>
</reference>
<evidence type="ECO:0000259" key="4">
    <source>
        <dbReference type="Pfam" id="PF25954"/>
    </source>
</evidence>
<dbReference type="GO" id="GO:0030313">
    <property type="term" value="C:cell envelope"/>
    <property type="evidence" value="ECO:0007669"/>
    <property type="project" value="UniProtKB-SubCell"/>
</dbReference>
<evidence type="ECO:0000313" key="6">
    <source>
        <dbReference type="EMBL" id="KKU26313.1"/>
    </source>
</evidence>
<name>A0A0G1R8D5_9BACT</name>
<evidence type="ECO:0000256" key="3">
    <source>
        <dbReference type="ARBA" id="ARBA00023054"/>
    </source>
</evidence>
<dbReference type="Proteomes" id="UP000034175">
    <property type="component" value="Unassembled WGS sequence"/>
</dbReference>
<dbReference type="Gene3D" id="1.10.287.470">
    <property type="entry name" value="Helix hairpin bin"/>
    <property type="match status" value="1"/>
</dbReference>
<evidence type="ECO:0000256" key="2">
    <source>
        <dbReference type="ARBA" id="ARBA00009477"/>
    </source>
</evidence>
<comment type="subcellular location">
    <subcellularLocation>
        <location evidence="1">Cell envelope</location>
    </subcellularLocation>
</comment>
<dbReference type="InterPro" id="IPR006143">
    <property type="entry name" value="RND_pump_MFP"/>
</dbReference>
<evidence type="ECO:0000313" key="7">
    <source>
        <dbReference type="Proteomes" id="UP000034175"/>
    </source>
</evidence>
<dbReference type="GO" id="GO:0022857">
    <property type="term" value="F:transmembrane transporter activity"/>
    <property type="evidence" value="ECO:0007669"/>
    <property type="project" value="InterPro"/>
</dbReference>
<dbReference type="PANTHER" id="PTHR32347">
    <property type="entry name" value="EFFLUX SYSTEM COMPONENT YKNX-RELATED"/>
    <property type="match status" value="1"/>
</dbReference>
<keyword evidence="3" id="KW-0175">Coiled coil</keyword>
<evidence type="ECO:0000256" key="1">
    <source>
        <dbReference type="ARBA" id="ARBA00004196"/>
    </source>
</evidence>
<dbReference type="Pfam" id="PF25954">
    <property type="entry name" value="Beta-barrel_RND_2"/>
    <property type="match status" value="1"/>
</dbReference>
<dbReference type="Gene3D" id="2.40.30.170">
    <property type="match status" value="1"/>
</dbReference>
<dbReference type="Gene3D" id="2.40.420.20">
    <property type="match status" value="1"/>
</dbReference>
<organism evidence="6 7">
    <name type="scientific">Candidatus Magasanikbacteria bacterium GW2011_GWA2_46_17</name>
    <dbReference type="NCBI Taxonomy" id="1619042"/>
    <lineage>
        <taxon>Bacteria</taxon>
        <taxon>Candidatus Magasanikiibacteriota</taxon>
    </lineage>
</organism>
<dbReference type="PANTHER" id="PTHR32347:SF23">
    <property type="entry name" value="BLL5650 PROTEIN"/>
    <property type="match status" value="1"/>
</dbReference>
<evidence type="ECO:0000259" key="5">
    <source>
        <dbReference type="Pfam" id="PF25967"/>
    </source>
</evidence>
<protein>
    <submittedName>
        <fullName evidence="6">RND family efflux transporter MFP subunit</fullName>
    </submittedName>
</protein>
<feature type="domain" description="Multidrug resistance protein MdtA-like C-terminal permuted SH3" evidence="5">
    <location>
        <begin position="462"/>
        <end position="517"/>
    </location>
</feature>
<dbReference type="Gene3D" id="2.40.50.100">
    <property type="match status" value="2"/>
</dbReference>
<dbReference type="InterPro" id="IPR058627">
    <property type="entry name" value="MdtA-like_C"/>
</dbReference>
<comment type="similarity">
    <text evidence="2">Belongs to the membrane fusion protein (MFP) (TC 8.A.1) family.</text>
</comment>
<dbReference type="AlphaFoldDB" id="A0A0G1R8D5"/>
<dbReference type="SUPFAM" id="SSF111369">
    <property type="entry name" value="HlyD-like secretion proteins"/>
    <property type="match status" value="2"/>
</dbReference>
<gene>
    <name evidence="6" type="ORF">UX39_C0010G0025</name>
</gene>
<sequence length="520" mass="55934">MESSQALSMYFEIVVSLAKVLVKEGDRVKEGDLLASLRLSELEATVAQARANLNQKIAGATRDQIAASRAAADAAKAALDQARIDTANATATAESAVETARNNLRQAEGGENSAIINNAYQNAVALLQATLPVLDDALTQADNILGIDNSAANDDFDEYLSVLDSTKLIVAQSAYTQTREARNRARLEVQPLTASSAHSIVDNAIIVSEDALVKMNQLLSAVHDVLVVTPPVGTLTQVSLDAKKTAIQTARTSVSTKYTSIVSQRQAIVEARNSYRTYSITYQKALRDLDDARASGATTVAAKEAAYNQALANWRALANPPRQVDLAPLRAALAQAEASRDKAILRAPIDGIITKVHRKVGELVSQTEPAIEMVSPYYEVKVDVPETDVSKLSVGDSAEITLDAFGSDTQFSGKIISIDPASTEIQDVVYYRVRIALDKSDKDARPGMTANVTIVTERRSGALFIPFRAVRSNGSRYVRVLENGLVREVPITLGMRADEGKVEVLEGLSEGQRVVVSVRK</sequence>
<accession>A0A0G1R8D5</accession>
<feature type="domain" description="CusB-like beta-barrel" evidence="4">
    <location>
        <begin position="380"/>
        <end position="457"/>
    </location>
</feature>
<dbReference type="InterPro" id="IPR058792">
    <property type="entry name" value="Beta-barrel_RND_2"/>
</dbReference>
<dbReference type="NCBIfam" id="TIGR01730">
    <property type="entry name" value="RND_mfp"/>
    <property type="match status" value="1"/>
</dbReference>